<evidence type="ECO:0000313" key="2">
    <source>
        <dbReference type="EMBL" id="KXG42926.1"/>
    </source>
</evidence>
<organism evidence="2 3">
    <name type="scientific">Tepidibacillus decaturensis</name>
    <dbReference type="NCBI Taxonomy" id="1413211"/>
    <lineage>
        <taxon>Bacteria</taxon>
        <taxon>Bacillati</taxon>
        <taxon>Bacillota</taxon>
        <taxon>Bacilli</taxon>
        <taxon>Bacillales</taxon>
        <taxon>Bacillaceae</taxon>
        <taxon>Tepidibacillus</taxon>
    </lineage>
</organism>
<dbReference type="InterPro" id="IPR018649">
    <property type="entry name" value="SHOCT"/>
</dbReference>
<reference evidence="2 3" key="1">
    <citation type="submission" date="2016-02" db="EMBL/GenBank/DDBJ databases">
        <title>Draft Genome for Tepidibacillus decaturensis nov. sp. Strain Z9, an Anaerobic, Moderately Thermophilic and Heterotrophic Bacterium from Deep Subsurface of the Illinois Basin, USA.</title>
        <authorList>
            <person name="Dong Y."/>
            <person name="Chang J.Y."/>
            <person name="Sanford R."/>
            <person name="Fouke B.W."/>
        </authorList>
    </citation>
    <scope>NUCLEOTIDE SEQUENCE [LARGE SCALE GENOMIC DNA]</scope>
    <source>
        <strain evidence="2 3">Z9</strain>
    </source>
</reference>
<proteinExistence type="predicted"/>
<comment type="caution">
    <text evidence="2">The sequence shown here is derived from an EMBL/GenBank/DDBJ whole genome shotgun (WGS) entry which is preliminary data.</text>
</comment>
<gene>
    <name evidence="2" type="ORF">U473_01950</name>
</gene>
<dbReference type="AlphaFoldDB" id="A0A135L1U2"/>
<dbReference type="Proteomes" id="UP000070352">
    <property type="component" value="Unassembled WGS sequence"/>
</dbReference>
<accession>A0A135L1U2</accession>
<dbReference type="Pfam" id="PF09851">
    <property type="entry name" value="SHOCT"/>
    <property type="match status" value="1"/>
</dbReference>
<dbReference type="STRING" id="1413211.U473_01950"/>
<protein>
    <recommendedName>
        <fullName evidence="1">SHOCT domain-containing protein</fullName>
    </recommendedName>
</protein>
<keyword evidence="3" id="KW-1185">Reference proteome</keyword>
<dbReference type="RefSeq" id="WP_068722829.1">
    <property type="nucleotide sequence ID" value="NZ_LSKU01000001.1"/>
</dbReference>
<dbReference type="EMBL" id="LSKU01000001">
    <property type="protein sequence ID" value="KXG42926.1"/>
    <property type="molecule type" value="Genomic_DNA"/>
</dbReference>
<sequence>MLNLILTIIVAYYLIKTGDLFKLLRKAQKFVTEFFTSIKQETQSSKKTEDPVEILKVRFAKGEISQSEFEKMKESF</sequence>
<name>A0A135L1U2_9BACI</name>
<evidence type="ECO:0000259" key="1">
    <source>
        <dbReference type="Pfam" id="PF09851"/>
    </source>
</evidence>
<evidence type="ECO:0000313" key="3">
    <source>
        <dbReference type="Proteomes" id="UP000070352"/>
    </source>
</evidence>
<feature type="domain" description="SHOCT" evidence="1">
    <location>
        <begin position="50"/>
        <end position="74"/>
    </location>
</feature>